<comment type="caution">
    <text evidence="2">The sequence shown here is derived from an EMBL/GenBank/DDBJ whole genome shotgun (WGS) entry which is preliminary data.</text>
</comment>
<dbReference type="InterPro" id="IPR038186">
    <property type="entry name" value="CHAD_dom_sf"/>
</dbReference>
<dbReference type="Pfam" id="PF05235">
    <property type="entry name" value="CHAD"/>
    <property type="match status" value="1"/>
</dbReference>
<feature type="domain" description="CHAD" evidence="1">
    <location>
        <begin position="29"/>
        <end position="337"/>
    </location>
</feature>
<keyword evidence="3" id="KW-1185">Reference proteome</keyword>
<protein>
    <submittedName>
        <fullName evidence="2">CHAD domain-containing protein</fullName>
    </submittedName>
</protein>
<dbReference type="EMBL" id="PYLZ01000003">
    <property type="protein sequence ID" value="PSW25327.1"/>
    <property type="molecule type" value="Genomic_DNA"/>
</dbReference>
<dbReference type="Proteomes" id="UP000240481">
    <property type="component" value="Unassembled WGS sequence"/>
</dbReference>
<organism evidence="2 3">
    <name type="scientific">Photobacterium swingsii</name>
    <dbReference type="NCBI Taxonomy" id="680026"/>
    <lineage>
        <taxon>Bacteria</taxon>
        <taxon>Pseudomonadati</taxon>
        <taxon>Pseudomonadota</taxon>
        <taxon>Gammaproteobacteria</taxon>
        <taxon>Vibrionales</taxon>
        <taxon>Vibrionaceae</taxon>
        <taxon>Photobacterium</taxon>
    </lineage>
</organism>
<dbReference type="SMART" id="SM00880">
    <property type="entry name" value="CHAD"/>
    <property type="match status" value="1"/>
</dbReference>
<dbReference type="Gene3D" id="1.40.20.10">
    <property type="entry name" value="CHAD domain"/>
    <property type="match status" value="1"/>
</dbReference>
<dbReference type="InterPro" id="IPR007899">
    <property type="entry name" value="CHAD_dom"/>
</dbReference>
<dbReference type="PANTHER" id="PTHR39339">
    <property type="entry name" value="SLR1444 PROTEIN"/>
    <property type="match status" value="1"/>
</dbReference>
<gene>
    <name evidence="2" type="ORF">C9I94_06635</name>
</gene>
<accession>A0A2T3P8Y9</accession>
<evidence type="ECO:0000259" key="1">
    <source>
        <dbReference type="PROSITE" id="PS51708"/>
    </source>
</evidence>
<evidence type="ECO:0000313" key="3">
    <source>
        <dbReference type="Proteomes" id="UP000240481"/>
    </source>
</evidence>
<sequence>MQEQTMNVTTRDTLKLPKRQSLTIKLQPDLPLLPLFQRYLLDEFQYARQHEVGIIRDDNLEFLHQYRVSLRRIRSLMKQLKYLYSNKIYSAITAQIKTMMITTNQLRDLDVYLLKMDDYFDCLEHIHHQGLARFFDDLQDARKNSFKVVKRRLKSDDYKQQSLHLEDILSQDWERQKEKAESAEKHLCQAAAQKVIDQATQAVKQHTNLIISVHTRTDAKSKNSDDSQIHRLRIACKRLRYNLEYFTPLMKKGMLKEQLVLLKSLQTTLGDFNDASVQHQFLLTYRANKKPSSHRYRAISALIEITEQQHKHSRKRILKQLAGFQLTLLEQHSALFR</sequence>
<proteinExistence type="predicted"/>
<name>A0A2T3P8Y9_9GAMM</name>
<dbReference type="PANTHER" id="PTHR39339:SF1">
    <property type="entry name" value="CHAD DOMAIN-CONTAINING PROTEIN"/>
    <property type="match status" value="1"/>
</dbReference>
<evidence type="ECO:0000313" key="2">
    <source>
        <dbReference type="EMBL" id="PSW25327.1"/>
    </source>
</evidence>
<dbReference type="PROSITE" id="PS51708">
    <property type="entry name" value="CHAD"/>
    <property type="match status" value="1"/>
</dbReference>
<reference evidence="2 3" key="1">
    <citation type="submission" date="2018-01" db="EMBL/GenBank/DDBJ databases">
        <title>Whole genome sequencing of Histamine producing bacteria.</title>
        <authorList>
            <person name="Butler K."/>
        </authorList>
    </citation>
    <scope>NUCLEOTIDE SEQUENCE [LARGE SCALE GENOMIC DNA]</scope>
    <source>
        <strain evidence="2 3">DSM 24669</strain>
    </source>
</reference>
<dbReference type="STRING" id="680026.AB733_02690"/>
<dbReference type="OrthoDB" id="9810154at2"/>
<dbReference type="AlphaFoldDB" id="A0A2T3P8Y9"/>